<protein>
    <recommendedName>
        <fullName evidence="3">Glutaredoxin domain-containing protein</fullName>
    </recommendedName>
</protein>
<dbReference type="Proteomes" id="UP000736328">
    <property type="component" value="Unassembled WGS sequence"/>
</dbReference>
<comment type="caution">
    <text evidence="1">The sequence shown here is derived from an EMBL/GenBank/DDBJ whole genome shotgun (WGS) entry which is preliminary data.</text>
</comment>
<dbReference type="InterPro" id="IPR036249">
    <property type="entry name" value="Thioredoxin-like_sf"/>
</dbReference>
<evidence type="ECO:0000313" key="2">
    <source>
        <dbReference type="Proteomes" id="UP000736328"/>
    </source>
</evidence>
<dbReference type="EMBL" id="JACQXR010000111">
    <property type="protein sequence ID" value="MBI4727234.1"/>
    <property type="molecule type" value="Genomic_DNA"/>
</dbReference>
<dbReference type="Gene3D" id="3.40.30.10">
    <property type="entry name" value="Glutaredoxin"/>
    <property type="match status" value="1"/>
</dbReference>
<reference evidence="1" key="1">
    <citation type="submission" date="2020-07" db="EMBL/GenBank/DDBJ databases">
        <title>Huge and variable diversity of episymbiotic CPR bacteria and DPANN archaea in groundwater ecosystems.</title>
        <authorList>
            <person name="He C.Y."/>
            <person name="Keren R."/>
            <person name="Whittaker M."/>
            <person name="Farag I.F."/>
            <person name="Doudna J."/>
            <person name="Cate J.H.D."/>
            <person name="Banfield J.F."/>
        </authorList>
    </citation>
    <scope>NUCLEOTIDE SEQUENCE</scope>
    <source>
        <strain evidence="1">NC_groundwater_1520_Pr4_B-0.1um_53_5</strain>
    </source>
</reference>
<evidence type="ECO:0008006" key="3">
    <source>
        <dbReference type="Google" id="ProtNLM"/>
    </source>
</evidence>
<organism evidence="1 2">
    <name type="scientific">candidate division TA06 bacterium</name>
    <dbReference type="NCBI Taxonomy" id="2250710"/>
    <lineage>
        <taxon>Bacteria</taxon>
        <taxon>Bacteria division TA06</taxon>
    </lineage>
</organism>
<dbReference type="SUPFAM" id="SSF52833">
    <property type="entry name" value="Thioredoxin-like"/>
    <property type="match status" value="1"/>
</dbReference>
<sequence>MQIKVFGRPSCQVCKQAIEKVGYFLDKWKYTEQVPVNYFDMDTLDGLTEGAFYEVSDIPTVVLEYKKEELDRWVKRPPLSKELKPHLDKAFKGEAGPDEED</sequence>
<accession>A0A933MK19</accession>
<gene>
    <name evidence="1" type="ORF">HY768_08455</name>
</gene>
<name>A0A933MK19_UNCT6</name>
<proteinExistence type="predicted"/>
<dbReference type="AlphaFoldDB" id="A0A933MK19"/>
<evidence type="ECO:0000313" key="1">
    <source>
        <dbReference type="EMBL" id="MBI4727234.1"/>
    </source>
</evidence>